<gene>
    <name evidence="5" type="ORF">SAMN04488696_1157</name>
</gene>
<dbReference type="AlphaFoldDB" id="A0A1I4QR15"/>
<dbReference type="EMBL" id="FOUJ01000002">
    <property type="protein sequence ID" value="SFM42528.1"/>
    <property type="molecule type" value="Genomic_DNA"/>
</dbReference>
<feature type="domain" description="CS" evidence="4">
    <location>
        <begin position="47"/>
        <end position="153"/>
    </location>
</feature>
<sequence length="153" mass="17717">MKFGLTPWRPSSASRWDPFDEMRHMQERLYNMFGDESSPSEMMDMDTLSPLVDIEEKDDKIVVTTDLPGVSKDDINIDIKNDRVWISANTHKESKEEQEGYLMRERTYSRFARAFNLPSSVDEDAASAKLEDGVLTITIPKAEIEEKHRIMIE</sequence>
<dbReference type="PROSITE" id="PS01031">
    <property type="entry name" value="SHSP"/>
    <property type="match status" value="1"/>
</dbReference>
<dbReference type="Gene3D" id="2.60.40.790">
    <property type="match status" value="1"/>
</dbReference>
<evidence type="ECO:0000313" key="5">
    <source>
        <dbReference type="EMBL" id="SFM42528.1"/>
    </source>
</evidence>
<dbReference type="STRING" id="487685.SAMN04488696_1157"/>
<dbReference type="SUPFAM" id="SSF49764">
    <property type="entry name" value="HSP20-like chaperones"/>
    <property type="match status" value="1"/>
</dbReference>
<dbReference type="CDD" id="cd06464">
    <property type="entry name" value="ACD_sHsps-like"/>
    <property type="match status" value="1"/>
</dbReference>
<dbReference type="FunFam" id="2.60.40.790:FF:000072">
    <property type="entry name" value="Small heat shock protein HSP16.5"/>
    <property type="match status" value="1"/>
</dbReference>
<dbReference type="Proteomes" id="UP000198535">
    <property type="component" value="Unassembled WGS sequence"/>
</dbReference>
<dbReference type="InterPro" id="IPR008978">
    <property type="entry name" value="HSP20-like_chaperone"/>
</dbReference>
<evidence type="ECO:0000256" key="2">
    <source>
        <dbReference type="RuleBase" id="RU003616"/>
    </source>
</evidence>
<dbReference type="OrthoDB" id="198277at2157"/>
<dbReference type="PROSITE" id="PS51203">
    <property type="entry name" value="CS"/>
    <property type="match status" value="1"/>
</dbReference>
<proteinExistence type="inferred from homology"/>
<dbReference type="RefSeq" id="WP_091934568.1">
    <property type="nucleotide sequence ID" value="NZ_FOUJ01000002.1"/>
</dbReference>
<feature type="domain" description="SHSP" evidence="3">
    <location>
        <begin position="42"/>
        <end position="153"/>
    </location>
</feature>
<keyword evidence="6" id="KW-1185">Reference proteome</keyword>
<keyword evidence="5" id="KW-0346">Stress response</keyword>
<evidence type="ECO:0000256" key="1">
    <source>
        <dbReference type="PROSITE-ProRule" id="PRU00285"/>
    </source>
</evidence>
<organism evidence="5 6">
    <name type="scientific">Methanolobus profundi</name>
    <dbReference type="NCBI Taxonomy" id="487685"/>
    <lineage>
        <taxon>Archaea</taxon>
        <taxon>Methanobacteriati</taxon>
        <taxon>Methanobacteriota</taxon>
        <taxon>Stenosarchaea group</taxon>
        <taxon>Methanomicrobia</taxon>
        <taxon>Methanosarcinales</taxon>
        <taxon>Methanosarcinaceae</taxon>
        <taxon>Methanolobus</taxon>
    </lineage>
</organism>
<dbReference type="InterPro" id="IPR031107">
    <property type="entry name" value="Small_HSP"/>
</dbReference>
<dbReference type="Pfam" id="PF00011">
    <property type="entry name" value="HSP20"/>
    <property type="match status" value="1"/>
</dbReference>
<evidence type="ECO:0000313" key="6">
    <source>
        <dbReference type="Proteomes" id="UP000198535"/>
    </source>
</evidence>
<evidence type="ECO:0000259" key="4">
    <source>
        <dbReference type="PROSITE" id="PS51203"/>
    </source>
</evidence>
<accession>A0A1I4QR15</accession>
<dbReference type="InterPro" id="IPR007052">
    <property type="entry name" value="CS_dom"/>
</dbReference>
<dbReference type="InterPro" id="IPR002068">
    <property type="entry name" value="A-crystallin/Hsp20_dom"/>
</dbReference>
<comment type="similarity">
    <text evidence="1 2">Belongs to the small heat shock protein (HSP20) family.</text>
</comment>
<evidence type="ECO:0000259" key="3">
    <source>
        <dbReference type="PROSITE" id="PS01031"/>
    </source>
</evidence>
<dbReference type="PANTHER" id="PTHR11527">
    <property type="entry name" value="HEAT-SHOCK PROTEIN 20 FAMILY MEMBER"/>
    <property type="match status" value="1"/>
</dbReference>
<reference evidence="6" key="1">
    <citation type="submission" date="2016-10" db="EMBL/GenBank/DDBJ databases">
        <authorList>
            <person name="Varghese N."/>
            <person name="Submissions S."/>
        </authorList>
    </citation>
    <scope>NUCLEOTIDE SEQUENCE [LARGE SCALE GENOMIC DNA]</scope>
    <source>
        <strain evidence="6">Mob M</strain>
    </source>
</reference>
<protein>
    <submittedName>
        <fullName evidence="5">Heat shock protein Hsp20</fullName>
    </submittedName>
</protein>
<name>A0A1I4QR15_9EURY</name>